<protein>
    <recommendedName>
        <fullName evidence="1">RNA helicase</fullName>
        <ecNumber evidence="1">3.6.4.13</ecNumber>
    </recommendedName>
</protein>
<feature type="region of interest" description="Disordered" evidence="7">
    <location>
        <begin position="653"/>
        <end position="704"/>
    </location>
</feature>
<dbReference type="GO" id="GO:0016787">
    <property type="term" value="F:hydrolase activity"/>
    <property type="evidence" value="ECO:0007669"/>
    <property type="project" value="UniProtKB-KW"/>
</dbReference>
<dbReference type="CDD" id="cd00268">
    <property type="entry name" value="DEADc"/>
    <property type="match status" value="1"/>
</dbReference>
<dbReference type="EMBL" id="JAAAIP010000220">
    <property type="protein sequence ID" value="KAG0322135.1"/>
    <property type="molecule type" value="Genomic_DNA"/>
</dbReference>
<name>A0A9P6UW98_9FUNG</name>
<evidence type="ECO:0000256" key="2">
    <source>
        <dbReference type="ARBA" id="ARBA00022741"/>
    </source>
</evidence>
<dbReference type="InterPro" id="IPR011545">
    <property type="entry name" value="DEAD/DEAH_box_helicase_dom"/>
</dbReference>
<dbReference type="OrthoDB" id="18170at2759"/>
<reference evidence="11" key="1">
    <citation type="journal article" date="2020" name="Fungal Divers.">
        <title>Resolving the Mortierellaceae phylogeny through synthesis of multi-gene phylogenetics and phylogenomics.</title>
        <authorList>
            <person name="Vandepol N."/>
            <person name="Liber J."/>
            <person name="Desiro A."/>
            <person name="Na H."/>
            <person name="Kennedy M."/>
            <person name="Barry K."/>
            <person name="Grigoriev I.V."/>
            <person name="Miller A.N."/>
            <person name="O'Donnell K."/>
            <person name="Stajich J.E."/>
            <person name="Bonito G."/>
        </authorList>
    </citation>
    <scope>NUCLEOTIDE SEQUENCE</scope>
    <source>
        <strain evidence="11">REB-010B</strain>
    </source>
</reference>
<feature type="compositionally biased region" description="Polar residues" evidence="7">
    <location>
        <begin position="155"/>
        <end position="165"/>
    </location>
</feature>
<evidence type="ECO:0000256" key="5">
    <source>
        <dbReference type="ARBA" id="ARBA00022840"/>
    </source>
</evidence>
<feature type="compositionally biased region" description="Polar residues" evidence="7">
    <location>
        <begin position="653"/>
        <end position="664"/>
    </location>
</feature>
<dbReference type="PROSITE" id="PS51194">
    <property type="entry name" value="HELICASE_CTER"/>
    <property type="match status" value="1"/>
</dbReference>
<dbReference type="GO" id="GO:0003724">
    <property type="term" value="F:RNA helicase activity"/>
    <property type="evidence" value="ECO:0007669"/>
    <property type="project" value="UniProtKB-EC"/>
</dbReference>
<evidence type="ECO:0000256" key="6">
    <source>
        <dbReference type="PROSITE-ProRule" id="PRU00552"/>
    </source>
</evidence>
<dbReference type="SMART" id="SM00490">
    <property type="entry name" value="HELICc"/>
    <property type="match status" value="1"/>
</dbReference>
<feature type="region of interest" description="Disordered" evidence="7">
    <location>
        <begin position="124"/>
        <end position="173"/>
    </location>
</feature>
<evidence type="ECO:0000259" key="8">
    <source>
        <dbReference type="PROSITE" id="PS51192"/>
    </source>
</evidence>
<dbReference type="InterPro" id="IPR001650">
    <property type="entry name" value="Helicase_C-like"/>
</dbReference>
<dbReference type="Pfam" id="PF00271">
    <property type="entry name" value="Helicase_C"/>
    <property type="match status" value="1"/>
</dbReference>
<keyword evidence="12" id="KW-1185">Reference proteome</keyword>
<evidence type="ECO:0000259" key="10">
    <source>
        <dbReference type="PROSITE" id="PS51195"/>
    </source>
</evidence>
<evidence type="ECO:0000256" key="1">
    <source>
        <dbReference type="ARBA" id="ARBA00012552"/>
    </source>
</evidence>
<evidence type="ECO:0000256" key="7">
    <source>
        <dbReference type="SAM" id="MobiDB-lite"/>
    </source>
</evidence>
<keyword evidence="4" id="KW-0347">Helicase</keyword>
<organism evidence="11 12">
    <name type="scientific">Dissophora globulifera</name>
    <dbReference type="NCBI Taxonomy" id="979702"/>
    <lineage>
        <taxon>Eukaryota</taxon>
        <taxon>Fungi</taxon>
        <taxon>Fungi incertae sedis</taxon>
        <taxon>Mucoromycota</taxon>
        <taxon>Mortierellomycotina</taxon>
        <taxon>Mortierellomycetes</taxon>
        <taxon>Mortierellales</taxon>
        <taxon>Mortierellaceae</taxon>
        <taxon>Dissophora</taxon>
    </lineage>
</organism>
<dbReference type="EC" id="3.6.4.13" evidence="1"/>
<keyword evidence="5" id="KW-0067">ATP-binding</keyword>
<dbReference type="PROSITE" id="PS51195">
    <property type="entry name" value="Q_MOTIF"/>
    <property type="match status" value="1"/>
</dbReference>
<sequence>MLVPRSVSTRPPSTRAARLPTLITAQSVHTQNAAVSLAQHHSSLDASHYSSLFNAPHQPHILNVSGARRDIDQTRCTNSTDDSGTLITFTATQKGFLDSEPPCAIHDQSEEYIGTMTDHTVHSLEHKGSDNGPLQNPGHEAVDIGPSLPPDPSISRDNTSASAATTLPRANHPSHRMVANITGYIESVSTAALSPQDIKNLRDEHQIHVKGKHIPKPIISFDNCNLPSKMLSNLTENGYTQPRGVQMQVVPAGLCGRDMIISAETGAGKTAGFLIPVLTHAYGLSRLPGEALEGPFVLILTPTRELAIQIEQVAKSMIKGMPNMRTALLVGGQAMASQLHRLKQNIQIAVATPGRIVDILTRHDVVSFSNVFCLVLDEVDLMFSLGFRKQVQRILEVLPEPPNGRQTLFCSATISKAIEQLADKKLHNALTIRIGDIKENECTPSTALSDVFSPSSKIKQTILWVENESKKKQLLSLLRDPTYFRPPVLVFVESRLGADLLANLIQVKCPGIKAVSMHGEKSQDERNETVKAITSGDIPVVVATGLLARGLDLKVATVINFDMAPTIQEYVHRVGRANAEAAAKAASGIRRGPRLGGMAWAITFINNDHYGILGQFANMLHGLGVERVTPLPSQLKQLVVTNPVQRQQSIVVQGPRTTAKTNPGTKKAAVSLSYKRKAEFSSQQQPAQHGEPSGQRRKKRKTKP</sequence>
<evidence type="ECO:0000256" key="3">
    <source>
        <dbReference type="ARBA" id="ARBA00022801"/>
    </source>
</evidence>
<feature type="domain" description="Helicase ATP-binding" evidence="8">
    <location>
        <begin position="250"/>
        <end position="432"/>
    </location>
</feature>
<feature type="compositionally biased region" description="Basic residues" evidence="7">
    <location>
        <begin position="695"/>
        <end position="704"/>
    </location>
</feature>
<comment type="caution">
    <text evidence="11">The sequence shown here is derived from an EMBL/GenBank/DDBJ whole genome shotgun (WGS) entry which is preliminary data.</text>
</comment>
<dbReference type="PROSITE" id="PS51192">
    <property type="entry name" value="HELICASE_ATP_BIND_1"/>
    <property type="match status" value="1"/>
</dbReference>
<dbReference type="AlphaFoldDB" id="A0A9P6UW98"/>
<dbReference type="GO" id="GO:0005524">
    <property type="term" value="F:ATP binding"/>
    <property type="evidence" value="ECO:0007669"/>
    <property type="project" value="UniProtKB-KW"/>
</dbReference>
<dbReference type="GO" id="GO:0003676">
    <property type="term" value="F:nucleic acid binding"/>
    <property type="evidence" value="ECO:0007669"/>
    <property type="project" value="InterPro"/>
</dbReference>
<dbReference type="InterPro" id="IPR027417">
    <property type="entry name" value="P-loop_NTPase"/>
</dbReference>
<gene>
    <name evidence="11" type="primary">DDX59</name>
    <name evidence="11" type="ORF">BGZ99_003504</name>
</gene>
<keyword evidence="3" id="KW-0378">Hydrolase</keyword>
<feature type="domain" description="DEAD-box RNA helicase Q" evidence="10">
    <location>
        <begin position="219"/>
        <end position="247"/>
    </location>
</feature>
<evidence type="ECO:0000313" key="11">
    <source>
        <dbReference type="EMBL" id="KAG0322135.1"/>
    </source>
</evidence>
<dbReference type="Gene3D" id="3.40.50.300">
    <property type="entry name" value="P-loop containing nucleotide triphosphate hydrolases"/>
    <property type="match status" value="2"/>
</dbReference>
<feature type="short sequence motif" description="Q motif" evidence="6">
    <location>
        <begin position="219"/>
        <end position="247"/>
    </location>
</feature>
<dbReference type="CDD" id="cd18787">
    <property type="entry name" value="SF2_C_DEAD"/>
    <property type="match status" value="1"/>
</dbReference>
<dbReference type="Proteomes" id="UP000738325">
    <property type="component" value="Unassembled WGS sequence"/>
</dbReference>
<evidence type="ECO:0000259" key="9">
    <source>
        <dbReference type="PROSITE" id="PS51194"/>
    </source>
</evidence>
<proteinExistence type="predicted"/>
<dbReference type="SMART" id="SM00487">
    <property type="entry name" value="DEXDc"/>
    <property type="match status" value="1"/>
</dbReference>
<dbReference type="SUPFAM" id="SSF52540">
    <property type="entry name" value="P-loop containing nucleoside triphosphate hydrolases"/>
    <property type="match status" value="2"/>
</dbReference>
<evidence type="ECO:0000256" key="4">
    <source>
        <dbReference type="ARBA" id="ARBA00022806"/>
    </source>
</evidence>
<dbReference type="InterPro" id="IPR014014">
    <property type="entry name" value="RNA_helicase_DEAD_Q_motif"/>
</dbReference>
<dbReference type="PANTHER" id="PTHR47958">
    <property type="entry name" value="ATP-DEPENDENT RNA HELICASE DBP3"/>
    <property type="match status" value="1"/>
</dbReference>
<accession>A0A9P6UW98</accession>
<feature type="domain" description="Helicase C-terminal" evidence="9">
    <location>
        <begin position="457"/>
        <end position="639"/>
    </location>
</feature>
<dbReference type="InterPro" id="IPR014001">
    <property type="entry name" value="Helicase_ATP-bd"/>
</dbReference>
<evidence type="ECO:0000313" key="12">
    <source>
        <dbReference type="Proteomes" id="UP000738325"/>
    </source>
</evidence>
<dbReference type="Pfam" id="PF00270">
    <property type="entry name" value="DEAD"/>
    <property type="match status" value="1"/>
</dbReference>
<keyword evidence="2" id="KW-0547">Nucleotide-binding</keyword>
<dbReference type="InterPro" id="IPR044742">
    <property type="entry name" value="DEAD/DEAH_RhlB"/>
</dbReference>